<sequence>MPVAGWPAVTMTVLPLMFGLCQGRWEMRAGLYTRAQMLSPTKIWHQIVVYPLLTYLVGSALLRGVTSGDEIPLRWLARAAMMGGLLFWAVADAYDRRHPRPGHPPYDWRRLRSLASMDAMVRASARQPCSRASRESSTKDANIRS</sequence>
<dbReference type="EMBL" id="CP029192">
    <property type="protein sequence ID" value="QES34489.1"/>
    <property type="molecule type" value="Genomic_DNA"/>
</dbReference>
<evidence type="ECO:0000256" key="2">
    <source>
        <dbReference type="SAM" id="Phobius"/>
    </source>
</evidence>
<feature type="transmembrane region" description="Helical" evidence="2">
    <location>
        <begin position="75"/>
        <end position="94"/>
    </location>
</feature>
<dbReference type="Proteomes" id="UP000322927">
    <property type="component" value="Chromosome"/>
</dbReference>
<reference evidence="3 4" key="1">
    <citation type="submission" date="2018-05" db="EMBL/GenBank/DDBJ databases">
        <title>Streptomyces venezuelae.</title>
        <authorList>
            <person name="Kim W."/>
            <person name="Lee N."/>
            <person name="Cho B.-K."/>
        </authorList>
    </citation>
    <scope>NUCLEOTIDE SEQUENCE [LARGE SCALE GENOMIC DNA]</scope>
    <source>
        <strain evidence="3 4">ATCC 14584</strain>
    </source>
</reference>
<protein>
    <submittedName>
        <fullName evidence="3">Uncharacterized protein</fullName>
    </submittedName>
</protein>
<organism evidence="3 4">
    <name type="scientific">Streptomyces venezuelae</name>
    <dbReference type="NCBI Taxonomy" id="54571"/>
    <lineage>
        <taxon>Bacteria</taxon>
        <taxon>Bacillati</taxon>
        <taxon>Actinomycetota</taxon>
        <taxon>Actinomycetes</taxon>
        <taxon>Kitasatosporales</taxon>
        <taxon>Streptomycetaceae</taxon>
        <taxon>Streptomyces</taxon>
    </lineage>
</organism>
<evidence type="ECO:0000313" key="4">
    <source>
        <dbReference type="Proteomes" id="UP000322927"/>
    </source>
</evidence>
<evidence type="ECO:0000256" key="1">
    <source>
        <dbReference type="SAM" id="MobiDB-lite"/>
    </source>
</evidence>
<gene>
    <name evidence="3" type="ORF">DEJ48_14755</name>
</gene>
<accession>A0A5P2C1G0</accession>
<feature type="region of interest" description="Disordered" evidence="1">
    <location>
        <begin position="126"/>
        <end position="145"/>
    </location>
</feature>
<keyword evidence="2" id="KW-0472">Membrane</keyword>
<proteinExistence type="predicted"/>
<dbReference type="AlphaFoldDB" id="A0A5P2C1G0"/>
<keyword evidence="2" id="KW-1133">Transmembrane helix</keyword>
<evidence type="ECO:0000313" key="3">
    <source>
        <dbReference type="EMBL" id="QES34489.1"/>
    </source>
</evidence>
<feature type="compositionally biased region" description="Basic and acidic residues" evidence="1">
    <location>
        <begin position="132"/>
        <end position="145"/>
    </location>
</feature>
<name>A0A5P2C1G0_STRVZ</name>
<keyword evidence="2" id="KW-0812">Transmembrane</keyword>
<feature type="transmembrane region" description="Helical" evidence="2">
    <location>
        <begin position="43"/>
        <end position="63"/>
    </location>
</feature>
<feature type="transmembrane region" description="Helical" evidence="2">
    <location>
        <begin position="6"/>
        <end position="23"/>
    </location>
</feature>